<evidence type="ECO:0000256" key="2">
    <source>
        <dbReference type="ARBA" id="ARBA00022475"/>
    </source>
</evidence>
<dbReference type="PANTHER" id="PTHR21143">
    <property type="entry name" value="INVERTEBRATE GUSTATORY RECEPTOR"/>
    <property type="match status" value="1"/>
</dbReference>
<feature type="transmembrane region" description="Helical" evidence="8">
    <location>
        <begin position="230"/>
        <end position="253"/>
    </location>
</feature>
<dbReference type="InterPro" id="IPR013604">
    <property type="entry name" value="7TM_chemorcpt"/>
</dbReference>
<keyword evidence="2 8" id="KW-1003">Cell membrane</keyword>
<evidence type="ECO:0000256" key="4">
    <source>
        <dbReference type="ARBA" id="ARBA00022989"/>
    </source>
</evidence>
<gene>
    <name evidence="9" type="ORF">NQ315_001495</name>
</gene>
<comment type="caution">
    <text evidence="9">The sequence shown here is derived from an EMBL/GenBank/DDBJ whole genome shotgun (WGS) entry which is preliminary data.</text>
</comment>
<accession>A0AAV8W946</accession>
<feature type="transmembrane region" description="Helical" evidence="8">
    <location>
        <begin position="312"/>
        <end position="331"/>
    </location>
</feature>
<dbReference type="Pfam" id="PF08395">
    <property type="entry name" value="7tm_7"/>
    <property type="match status" value="1"/>
</dbReference>
<dbReference type="GO" id="GO:0007165">
    <property type="term" value="P:signal transduction"/>
    <property type="evidence" value="ECO:0007669"/>
    <property type="project" value="UniProtKB-KW"/>
</dbReference>
<dbReference type="GO" id="GO:0050909">
    <property type="term" value="P:sensory perception of taste"/>
    <property type="evidence" value="ECO:0007669"/>
    <property type="project" value="InterPro"/>
</dbReference>
<dbReference type="GO" id="GO:0008049">
    <property type="term" value="P:male courtship behavior"/>
    <property type="evidence" value="ECO:0007669"/>
    <property type="project" value="TreeGrafter"/>
</dbReference>
<keyword evidence="10" id="KW-1185">Reference proteome</keyword>
<evidence type="ECO:0000256" key="8">
    <source>
        <dbReference type="RuleBase" id="RU363108"/>
    </source>
</evidence>
<keyword evidence="5 8" id="KW-0472">Membrane</keyword>
<dbReference type="GO" id="GO:0007635">
    <property type="term" value="P:chemosensory behavior"/>
    <property type="evidence" value="ECO:0007669"/>
    <property type="project" value="TreeGrafter"/>
</dbReference>
<feature type="transmembrane region" description="Helical" evidence="8">
    <location>
        <begin position="145"/>
        <end position="165"/>
    </location>
</feature>
<keyword evidence="6 8" id="KW-0675">Receptor</keyword>
<comment type="function">
    <text evidence="8">Gustatory receptor which mediates acceptance or avoidance behavior, depending on its substrates.</text>
</comment>
<comment type="similarity">
    <text evidence="8">Belongs to the insect chemoreceptor superfamily. Gustatory receptor (GR) family.</text>
</comment>
<proteinExistence type="inferred from homology"/>
<reference evidence="9 10" key="1">
    <citation type="journal article" date="2023" name="Insect Mol. Biol.">
        <title>Genome sequencing provides insights into the evolution of gene families encoding plant cell wall-degrading enzymes in longhorned beetles.</title>
        <authorList>
            <person name="Shin N.R."/>
            <person name="Okamura Y."/>
            <person name="Kirsch R."/>
            <person name="Pauchet Y."/>
        </authorList>
    </citation>
    <scope>NUCLEOTIDE SEQUENCE [LARGE SCALE GENOMIC DNA]</scope>
    <source>
        <strain evidence="9">EAD_L_NR</strain>
    </source>
</reference>
<evidence type="ECO:0000313" key="9">
    <source>
        <dbReference type="EMBL" id="KAJ8922949.1"/>
    </source>
</evidence>
<sequence length="444" mass="51040">MMQQVDGFMNLRNRFVVPSTLPSCTRPEKAVMKSYQLTLTFNMALYLIEDPVEKHSLHLHKNKFHTYKQAFLQGEKPDVKLLGRLFRFYKFFLMTPLSLEDGGNSTLAKYFSVLVSTLCLVYPFFSNYTYLRITKDIPAPVTTFLPRLLLSIMNSLFLVSSFLNANTFMQENWRAVLKSLDQAEYILRKLYFEPVRKDLRVTGELLFIFIPFLAATSFQIYSYGFSGNPDLFLCNGGAILTYLCMCLFLFFMLRLNDILTTRYNFLEKELQKTVFEQTKDQEKVRKLAEIILLYKTFKILIDDLNKVLGAPLFFYVCVIVSLLLTTFSINMNVDNSDGYNNNITIHNIVASVILIISMVVLIMSCNSVEVSGDKLVRTCYMLHEGCDSQPVKDQVMQLAEYAEQWKPNLSAAGFYNVNQSTLSAIFEAVITYLVIIIQFNLALA</sequence>
<evidence type="ECO:0000256" key="7">
    <source>
        <dbReference type="ARBA" id="ARBA00023224"/>
    </source>
</evidence>
<protein>
    <recommendedName>
        <fullName evidence="8">Gustatory receptor</fullName>
    </recommendedName>
</protein>
<dbReference type="PANTHER" id="PTHR21143:SF104">
    <property type="entry name" value="GUSTATORY RECEPTOR 8A-RELATED"/>
    <property type="match status" value="1"/>
</dbReference>
<dbReference type="GO" id="GO:0030424">
    <property type="term" value="C:axon"/>
    <property type="evidence" value="ECO:0007669"/>
    <property type="project" value="TreeGrafter"/>
</dbReference>
<evidence type="ECO:0000256" key="1">
    <source>
        <dbReference type="ARBA" id="ARBA00004651"/>
    </source>
</evidence>
<evidence type="ECO:0000256" key="3">
    <source>
        <dbReference type="ARBA" id="ARBA00022692"/>
    </source>
</evidence>
<evidence type="ECO:0000256" key="6">
    <source>
        <dbReference type="ARBA" id="ARBA00023170"/>
    </source>
</evidence>
<dbReference type="EMBL" id="JANEYG010000005">
    <property type="protein sequence ID" value="KAJ8922949.1"/>
    <property type="molecule type" value="Genomic_DNA"/>
</dbReference>
<keyword evidence="7 8" id="KW-0807">Transducer</keyword>
<dbReference type="Proteomes" id="UP001159042">
    <property type="component" value="Unassembled WGS sequence"/>
</dbReference>
<name>A0AAV8W946_9CUCU</name>
<feature type="transmembrane region" description="Helical" evidence="8">
    <location>
        <begin position="343"/>
        <end position="365"/>
    </location>
</feature>
<dbReference type="GO" id="GO:0043025">
    <property type="term" value="C:neuronal cell body"/>
    <property type="evidence" value="ECO:0007669"/>
    <property type="project" value="TreeGrafter"/>
</dbReference>
<keyword evidence="3 8" id="KW-0812">Transmembrane</keyword>
<feature type="transmembrane region" description="Helical" evidence="8">
    <location>
        <begin position="424"/>
        <end position="443"/>
    </location>
</feature>
<feature type="transmembrane region" description="Helical" evidence="8">
    <location>
        <begin position="205"/>
        <end position="224"/>
    </location>
</feature>
<organism evidence="9 10">
    <name type="scientific">Exocentrus adspersus</name>
    <dbReference type="NCBI Taxonomy" id="1586481"/>
    <lineage>
        <taxon>Eukaryota</taxon>
        <taxon>Metazoa</taxon>
        <taxon>Ecdysozoa</taxon>
        <taxon>Arthropoda</taxon>
        <taxon>Hexapoda</taxon>
        <taxon>Insecta</taxon>
        <taxon>Pterygota</taxon>
        <taxon>Neoptera</taxon>
        <taxon>Endopterygota</taxon>
        <taxon>Coleoptera</taxon>
        <taxon>Polyphaga</taxon>
        <taxon>Cucujiformia</taxon>
        <taxon>Chrysomeloidea</taxon>
        <taxon>Cerambycidae</taxon>
        <taxon>Lamiinae</taxon>
        <taxon>Acanthocinini</taxon>
        <taxon>Exocentrus</taxon>
    </lineage>
</organism>
<dbReference type="GO" id="GO:0005886">
    <property type="term" value="C:plasma membrane"/>
    <property type="evidence" value="ECO:0007669"/>
    <property type="project" value="UniProtKB-SubCell"/>
</dbReference>
<evidence type="ECO:0000256" key="5">
    <source>
        <dbReference type="ARBA" id="ARBA00023136"/>
    </source>
</evidence>
<feature type="transmembrane region" description="Helical" evidence="8">
    <location>
        <begin position="107"/>
        <end position="125"/>
    </location>
</feature>
<dbReference type="GO" id="GO:0030425">
    <property type="term" value="C:dendrite"/>
    <property type="evidence" value="ECO:0007669"/>
    <property type="project" value="TreeGrafter"/>
</dbReference>
<keyword evidence="4 8" id="KW-1133">Transmembrane helix</keyword>
<evidence type="ECO:0000313" key="10">
    <source>
        <dbReference type="Proteomes" id="UP001159042"/>
    </source>
</evidence>
<dbReference type="AlphaFoldDB" id="A0AAV8W946"/>
<comment type="subcellular location">
    <subcellularLocation>
        <location evidence="1 8">Cell membrane</location>
        <topology evidence="1 8">Multi-pass membrane protein</topology>
    </subcellularLocation>
</comment>